<dbReference type="InterPro" id="IPR050109">
    <property type="entry name" value="HTH-type_TetR-like_transc_reg"/>
</dbReference>
<organism evidence="5 6">
    <name type="scientific">Gluconobacter frateurii NRIC 0228</name>
    <dbReference type="NCBI Taxonomy" id="1307946"/>
    <lineage>
        <taxon>Bacteria</taxon>
        <taxon>Pseudomonadati</taxon>
        <taxon>Pseudomonadota</taxon>
        <taxon>Alphaproteobacteria</taxon>
        <taxon>Acetobacterales</taxon>
        <taxon>Acetobacteraceae</taxon>
        <taxon>Gluconobacter</taxon>
    </lineage>
</organism>
<dbReference type="SUPFAM" id="SSF48498">
    <property type="entry name" value="Tetracyclin repressor-like, C-terminal domain"/>
    <property type="match status" value="1"/>
</dbReference>
<dbReference type="Gene3D" id="1.10.10.60">
    <property type="entry name" value="Homeodomain-like"/>
    <property type="match status" value="1"/>
</dbReference>
<dbReference type="Gene3D" id="1.10.357.10">
    <property type="entry name" value="Tetracycline Repressor, domain 2"/>
    <property type="match status" value="1"/>
</dbReference>
<gene>
    <name evidence="5" type="ORF">AA0228_1274</name>
</gene>
<dbReference type="Pfam" id="PF08362">
    <property type="entry name" value="TetR_C_3"/>
    <property type="match status" value="1"/>
</dbReference>
<dbReference type="PANTHER" id="PTHR30328">
    <property type="entry name" value="TRANSCRIPTIONAL REPRESSOR"/>
    <property type="match status" value="1"/>
</dbReference>
<dbReference type="InterPro" id="IPR036271">
    <property type="entry name" value="Tet_transcr_reg_TetR-rel_C_sf"/>
</dbReference>
<dbReference type="Pfam" id="PF00440">
    <property type="entry name" value="TetR_N"/>
    <property type="match status" value="1"/>
</dbReference>
<keyword evidence="6" id="KW-1185">Reference proteome</keyword>
<feature type="domain" description="HTH tetR-type" evidence="4">
    <location>
        <begin position="23"/>
        <end position="83"/>
    </location>
</feature>
<evidence type="ECO:0000259" key="4">
    <source>
        <dbReference type="PROSITE" id="PS50977"/>
    </source>
</evidence>
<sequence length="236" mass="26155">MPKDSLEVAPSPRKRAKAGAPRRATIPQILNAAEWTFGTRGLKGTRLEDIAKVCDIPKANILYYFGSKEDLYNATLTRLLDVWLTDADTWLSPERDPLEGLKGYIEAKIAFSRTRPEGSRLFAQELLSGGLMVQDFLKGELRAHVARHVAIFLEWQARGIMAPIDPTHFLFLLWSGTQAYADMQVQYEAVLDRAPLIDADYETGVATIMTLVGPLFRPLAPDASGGDGKPAQRKSL</sequence>
<dbReference type="InterPro" id="IPR013573">
    <property type="entry name" value="Tscrpt_reg_YcdC_C"/>
</dbReference>
<dbReference type="PROSITE" id="PS50977">
    <property type="entry name" value="HTH_TETR_2"/>
    <property type="match status" value="1"/>
</dbReference>
<evidence type="ECO:0000313" key="5">
    <source>
        <dbReference type="EMBL" id="GBR11133.1"/>
    </source>
</evidence>
<protein>
    <submittedName>
        <fullName evidence="5">TetR family transcriptional regulator</fullName>
    </submittedName>
</protein>
<evidence type="ECO:0000256" key="2">
    <source>
        <dbReference type="PROSITE-ProRule" id="PRU00335"/>
    </source>
</evidence>
<feature type="region of interest" description="Disordered" evidence="3">
    <location>
        <begin position="1"/>
        <end position="22"/>
    </location>
</feature>
<dbReference type="RefSeq" id="WP_244902211.1">
    <property type="nucleotide sequence ID" value="NZ_BAQW01000005.1"/>
</dbReference>
<evidence type="ECO:0000313" key="6">
    <source>
        <dbReference type="Proteomes" id="UP001061070"/>
    </source>
</evidence>
<feature type="DNA-binding region" description="H-T-H motif" evidence="2">
    <location>
        <begin position="46"/>
        <end position="65"/>
    </location>
</feature>
<reference evidence="5" key="1">
    <citation type="submission" date="2013-04" db="EMBL/GenBank/DDBJ databases">
        <title>The genome sequencing project of 58 acetic acid bacteria.</title>
        <authorList>
            <person name="Okamoto-Kainuma A."/>
            <person name="Ishikawa M."/>
            <person name="Umino S."/>
            <person name="Koizumi Y."/>
            <person name="Shiwa Y."/>
            <person name="Yoshikawa H."/>
            <person name="Matsutani M."/>
            <person name="Matsushita K."/>
        </authorList>
    </citation>
    <scope>NUCLEOTIDE SEQUENCE</scope>
    <source>
        <strain evidence="5">NRIC 0228</strain>
    </source>
</reference>
<dbReference type="SUPFAM" id="SSF46689">
    <property type="entry name" value="Homeodomain-like"/>
    <property type="match status" value="1"/>
</dbReference>
<dbReference type="InterPro" id="IPR009057">
    <property type="entry name" value="Homeodomain-like_sf"/>
</dbReference>
<evidence type="ECO:0000256" key="3">
    <source>
        <dbReference type="SAM" id="MobiDB-lite"/>
    </source>
</evidence>
<dbReference type="InterPro" id="IPR001647">
    <property type="entry name" value="HTH_TetR"/>
</dbReference>
<proteinExistence type="predicted"/>
<dbReference type="EMBL" id="BAQW01000005">
    <property type="protein sequence ID" value="GBR11133.1"/>
    <property type="molecule type" value="Genomic_DNA"/>
</dbReference>
<accession>A0ABQ0QAP6</accession>
<name>A0ABQ0QAP6_9PROT</name>
<dbReference type="PANTHER" id="PTHR30328:SF54">
    <property type="entry name" value="HTH-TYPE TRANSCRIPTIONAL REPRESSOR SCO4008"/>
    <property type="match status" value="1"/>
</dbReference>
<evidence type="ECO:0000256" key="1">
    <source>
        <dbReference type="ARBA" id="ARBA00023125"/>
    </source>
</evidence>
<keyword evidence="1 2" id="KW-0238">DNA-binding</keyword>
<comment type="caution">
    <text evidence="5">The sequence shown here is derived from an EMBL/GenBank/DDBJ whole genome shotgun (WGS) entry which is preliminary data.</text>
</comment>
<dbReference type="Proteomes" id="UP001061070">
    <property type="component" value="Unassembled WGS sequence"/>
</dbReference>